<comment type="subcellular location">
    <subcellularLocation>
        <location evidence="1">Cell membrane</location>
        <topology evidence="1">Multi-pass membrane protein</topology>
    </subcellularLocation>
</comment>
<evidence type="ECO:0000256" key="5">
    <source>
        <dbReference type="ARBA" id="ARBA00022833"/>
    </source>
</evidence>
<reference evidence="9" key="2">
    <citation type="submission" date="2021-04" db="EMBL/GenBank/DDBJ databases">
        <authorList>
            <person name="Gilroy R."/>
        </authorList>
    </citation>
    <scope>NUCLEOTIDE SEQUENCE</scope>
    <source>
        <strain evidence="9">ChiBcec8-14828</strain>
    </source>
</reference>
<feature type="transmembrane region" description="Helical" evidence="8">
    <location>
        <begin position="74"/>
        <end position="96"/>
    </location>
</feature>
<reference evidence="9" key="1">
    <citation type="journal article" date="2021" name="PeerJ">
        <title>Extensive microbial diversity within the chicken gut microbiome revealed by metagenomics and culture.</title>
        <authorList>
            <person name="Gilroy R."/>
            <person name="Ravi A."/>
            <person name="Getino M."/>
            <person name="Pursley I."/>
            <person name="Horton D.L."/>
            <person name="Alikhan N.F."/>
            <person name="Baker D."/>
            <person name="Gharbi K."/>
            <person name="Hall N."/>
            <person name="Watson M."/>
            <person name="Adriaenssens E.M."/>
            <person name="Foster-Nyarko E."/>
            <person name="Jarju S."/>
            <person name="Secka A."/>
            <person name="Antonio M."/>
            <person name="Oren A."/>
            <person name="Chaudhuri R.R."/>
            <person name="La Ragione R."/>
            <person name="Hildebrand F."/>
            <person name="Pallen M.J."/>
        </authorList>
    </citation>
    <scope>NUCLEOTIDE SEQUENCE</scope>
    <source>
        <strain evidence="9">ChiBcec8-14828</strain>
    </source>
</reference>
<feature type="transmembrane region" description="Helical" evidence="8">
    <location>
        <begin position="40"/>
        <end position="62"/>
    </location>
</feature>
<evidence type="ECO:0000256" key="1">
    <source>
        <dbReference type="ARBA" id="ARBA00004651"/>
    </source>
</evidence>
<evidence type="ECO:0000313" key="10">
    <source>
        <dbReference type="Proteomes" id="UP000824209"/>
    </source>
</evidence>
<evidence type="ECO:0000256" key="3">
    <source>
        <dbReference type="ARBA" id="ARBA00022475"/>
    </source>
</evidence>
<feature type="transmembrane region" description="Helical" evidence="8">
    <location>
        <begin position="232"/>
        <end position="252"/>
    </location>
</feature>
<sequence>MPFFLSAAAGVGATFFLSICGAALAVILGRLRPSPAVGRIFSGFACGVMTAALVFSLLVPAIEMNGAPGVASVVPALGGFVLGGVFLLLLDLWPGGNEHRGLSPHHRLMLVVGLHNVPQGMAVALSCAMAAQGSSGALSLMSATTLAIGIGVQNIPENMALTLGLRAAGLPGRKSFFLAAATAFIEPLAGLLSVGVLGAAQSALPWFLGFAAGAMLYAVADDFMPCSAGGKHEGTAACLVGFGLMLLLDAALSA</sequence>
<dbReference type="AlphaFoldDB" id="A0A9D2S1J3"/>
<evidence type="ECO:0000256" key="8">
    <source>
        <dbReference type="SAM" id="Phobius"/>
    </source>
</evidence>
<dbReference type="EMBL" id="DWYA01000078">
    <property type="protein sequence ID" value="HJB40517.1"/>
    <property type="molecule type" value="Genomic_DNA"/>
</dbReference>
<comment type="similarity">
    <text evidence="2">Belongs to the ZIP transporter (TC 2.A.5) family.</text>
</comment>
<dbReference type="GO" id="GO:0005886">
    <property type="term" value="C:plasma membrane"/>
    <property type="evidence" value="ECO:0007669"/>
    <property type="project" value="UniProtKB-SubCell"/>
</dbReference>
<dbReference type="GO" id="GO:0005385">
    <property type="term" value="F:zinc ion transmembrane transporter activity"/>
    <property type="evidence" value="ECO:0007669"/>
    <property type="project" value="TreeGrafter"/>
</dbReference>
<evidence type="ECO:0000256" key="2">
    <source>
        <dbReference type="ARBA" id="ARBA00006939"/>
    </source>
</evidence>
<dbReference type="PANTHER" id="PTHR11040:SF211">
    <property type="entry name" value="ZINC TRANSPORTER ZIP11"/>
    <property type="match status" value="1"/>
</dbReference>
<keyword evidence="5" id="KW-0862">Zinc</keyword>
<feature type="transmembrane region" description="Helical" evidence="8">
    <location>
        <begin position="6"/>
        <end position="28"/>
    </location>
</feature>
<dbReference type="InterPro" id="IPR003689">
    <property type="entry name" value="ZIP"/>
</dbReference>
<evidence type="ECO:0000256" key="7">
    <source>
        <dbReference type="ARBA" id="ARBA00023136"/>
    </source>
</evidence>
<evidence type="ECO:0000313" key="9">
    <source>
        <dbReference type="EMBL" id="HJB40517.1"/>
    </source>
</evidence>
<organism evidence="9 10">
    <name type="scientific">Candidatus Ruthenibacterium avium</name>
    <dbReference type="NCBI Taxonomy" id="2838751"/>
    <lineage>
        <taxon>Bacteria</taxon>
        <taxon>Bacillati</taxon>
        <taxon>Bacillota</taxon>
        <taxon>Clostridia</taxon>
        <taxon>Eubacteriales</taxon>
        <taxon>Oscillospiraceae</taxon>
        <taxon>Ruthenibacterium</taxon>
    </lineage>
</organism>
<keyword evidence="7 8" id="KW-0472">Membrane</keyword>
<gene>
    <name evidence="9" type="ORF">H9943_09000</name>
</gene>
<dbReference type="Pfam" id="PF02535">
    <property type="entry name" value="Zip"/>
    <property type="match status" value="1"/>
</dbReference>
<feature type="transmembrane region" description="Helical" evidence="8">
    <location>
        <begin position="203"/>
        <end position="220"/>
    </location>
</feature>
<keyword evidence="4 8" id="KW-0812">Transmembrane</keyword>
<accession>A0A9D2S1J3</accession>
<dbReference type="PANTHER" id="PTHR11040">
    <property type="entry name" value="ZINC/IRON TRANSPORTER"/>
    <property type="match status" value="1"/>
</dbReference>
<keyword evidence="6 8" id="KW-1133">Transmembrane helix</keyword>
<protein>
    <submittedName>
        <fullName evidence="9">ZIP family metal transporter</fullName>
    </submittedName>
</protein>
<comment type="caution">
    <text evidence="9">The sequence shown here is derived from an EMBL/GenBank/DDBJ whole genome shotgun (WGS) entry which is preliminary data.</text>
</comment>
<feature type="transmembrane region" description="Helical" evidence="8">
    <location>
        <begin position="108"/>
        <end position="131"/>
    </location>
</feature>
<dbReference type="Proteomes" id="UP000824209">
    <property type="component" value="Unassembled WGS sequence"/>
</dbReference>
<evidence type="ECO:0000256" key="4">
    <source>
        <dbReference type="ARBA" id="ARBA00022692"/>
    </source>
</evidence>
<proteinExistence type="inferred from homology"/>
<evidence type="ECO:0000256" key="6">
    <source>
        <dbReference type="ARBA" id="ARBA00022989"/>
    </source>
</evidence>
<keyword evidence="3" id="KW-1003">Cell membrane</keyword>
<name>A0A9D2S1J3_9FIRM</name>
<feature type="transmembrane region" description="Helical" evidence="8">
    <location>
        <begin position="176"/>
        <end position="197"/>
    </location>
</feature>